<sequence length="488" mass="55803">MLSVFPALAQIEISEIFTSNMVLQRDKPIKIWGKGVPGDKLQVNFLNETAKASVRADSTWQIVFKKQQATTKPQTLVVKSSEEKIILTNILVGDVWLLIGQSNMEWPMGVEMHYEEAKREAKNPNLRFFNPTFIGKNIYGTPYDKDQLNSLNNNILFQESKWEESDSSSFKDMSAVGYYFGREIVKAENTTIGLMNLAIGGAPIEAFIDIQALKKNKQFAAKTKGNWLKNDALPVWIRERGMQNVGHSQAVNNHAYKPGFAFKTGVKPILKMPIKGILWYQGESNAQEMARVNEYPELQKLLIKDYRKQWRDKNLPFYWVQLSSIDTTNYDSHYWPEFRDGQRKLLNELEHVGMAVSSDVGNRNDIHPRNKKAVGKRLARWALKNEYGEDIIVSGPLPQKAEYKNGNIIVEFKYTAKGLQTLDEKAVRGFSIDGKTELTGEIKDKKIIVPSAEKPEYIYYNWQAYTIGNLENSEELPVSTFKIEVIEK</sequence>
<reference evidence="3 4" key="1">
    <citation type="submission" date="2020-12" db="EMBL/GenBank/DDBJ databases">
        <title>Salegentibacter orientalis sp. nov., isolated from costal sediment.</title>
        <authorList>
            <person name="Lian F.-B."/>
        </authorList>
    </citation>
    <scope>NUCLEOTIDE SEQUENCE [LARGE SCALE GENOMIC DNA]</scope>
    <source>
        <strain evidence="3 4">F60176</strain>
    </source>
</reference>
<feature type="domain" description="Sialate O-acetylesterase" evidence="2">
    <location>
        <begin position="271"/>
        <end position="382"/>
    </location>
</feature>
<keyword evidence="4" id="KW-1185">Reference proteome</keyword>
<dbReference type="Gene3D" id="3.40.50.1110">
    <property type="entry name" value="SGNH hydrolase"/>
    <property type="match status" value="1"/>
</dbReference>
<name>A0ABS0TIB8_9FLAO</name>
<comment type="caution">
    <text evidence="3">The sequence shown here is derived from an EMBL/GenBank/DDBJ whole genome shotgun (WGS) entry which is preliminary data.</text>
</comment>
<evidence type="ECO:0000313" key="3">
    <source>
        <dbReference type="EMBL" id="MBI6120795.1"/>
    </source>
</evidence>
<dbReference type="InterPro" id="IPR039329">
    <property type="entry name" value="SIAE"/>
</dbReference>
<evidence type="ECO:0000313" key="4">
    <source>
        <dbReference type="Proteomes" id="UP000635665"/>
    </source>
</evidence>
<evidence type="ECO:0000259" key="2">
    <source>
        <dbReference type="Pfam" id="PF03629"/>
    </source>
</evidence>
<dbReference type="EMBL" id="JAEHNY010000011">
    <property type="protein sequence ID" value="MBI6120795.1"/>
    <property type="molecule type" value="Genomic_DNA"/>
</dbReference>
<dbReference type="PANTHER" id="PTHR22901">
    <property type="entry name" value="SIALATE O-ACETYLESTERASE"/>
    <property type="match status" value="1"/>
</dbReference>
<evidence type="ECO:0000256" key="1">
    <source>
        <dbReference type="ARBA" id="ARBA00022801"/>
    </source>
</evidence>
<dbReference type="InterPro" id="IPR036514">
    <property type="entry name" value="SGNH_hydro_sf"/>
</dbReference>
<dbReference type="Pfam" id="PF03629">
    <property type="entry name" value="SASA"/>
    <property type="match status" value="1"/>
</dbReference>
<proteinExistence type="predicted"/>
<gene>
    <name evidence="3" type="ORF">I6U50_12265</name>
</gene>
<dbReference type="Proteomes" id="UP000635665">
    <property type="component" value="Unassembled WGS sequence"/>
</dbReference>
<accession>A0ABS0TIB8</accession>
<dbReference type="InterPro" id="IPR005181">
    <property type="entry name" value="SASA"/>
</dbReference>
<organism evidence="3 4">
    <name type="scientific">Salegentibacter maritimus</name>
    <dbReference type="NCBI Taxonomy" id="2794347"/>
    <lineage>
        <taxon>Bacteria</taxon>
        <taxon>Pseudomonadati</taxon>
        <taxon>Bacteroidota</taxon>
        <taxon>Flavobacteriia</taxon>
        <taxon>Flavobacteriales</taxon>
        <taxon>Flavobacteriaceae</taxon>
        <taxon>Salegentibacter</taxon>
    </lineage>
</organism>
<dbReference type="PANTHER" id="PTHR22901:SF0">
    <property type="entry name" value="SIALATE O-ACETYLESTERASE"/>
    <property type="match status" value="1"/>
</dbReference>
<keyword evidence="1" id="KW-0378">Hydrolase</keyword>
<protein>
    <submittedName>
        <fullName evidence="3">Sialate O-acetylesterase</fullName>
    </submittedName>
</protein>
<dbReference type="SUPFAM" id="SSF52266">
    <property type="entry name" value="SGNH hydrolase"/>
    <property type="match status" value="1"/>
</dbReference>